<protein>
    <submittedName>
        <fullName evidence="2">Uncharacterized protein</fullName>
    </submittedName>
</protein>
<dbReference type="RefSeq" id="WP_376832445.1">
    <property type="nucleotide sequence ID" value="NZ_JBHLWR010000006.1"/>
</dbReference>
<name>A0ABV7LGQ1_9HYPH</name>
<reference evidence="3" key="1">
    <citation type="journal article" date="2019" name="Int. J. Syst. Evol. Microbiol.">
        <title>The Global Catalogue of Microorganisms (GCM) 10K type strain sequencing project: providing services to taxonomists for standard genome sequencing and annotation.</title>
        <authorList>
            <consortium name="The Broad Institute Genomics Platform"/>
            <consortium name="The Broad Institute Genome Sequencing Center for Infectious Disease"/>
            <person name="Wu L."/>
            <person name="Ma J."/>
        </authorList>
    </citation>
    <scope>NUCLEOTIDE SEQUENCE [LARGE SCALE GENOMIC DNA]</scope>
    <source>
        <strain evidence="3">CCM 7941</strain>
    </source>
</reference>
<comment type="caution">
    <text evidence="2">The sequence shown here is derived from an EMBL/GenBank/DDBJ whole genome shotgun (WGS) entry which is preliminary data.</text>
</comment>
<evidence type="ECO:0000256" key="1">
    <source>
        <dbReference type="SAM" id="MobiDB-lite"/>
    </source>
</evidence>
<dbReference type="Proteomes" id="UP001595536">
    <property type="component" value="Unassembled WGS sequence"/>
</dbReference>
<evidence type="ECO:0000313" key="2">
    <source>
        <dbReference type="EMBL" id="MFC3266779.1"/>
    </source>
</evidence>
<gene>
    <name evidence="2" type="ORF">ACFOEX_10490</name>
</gene>
<keyword evidence="3" id="KW-1185">Reference proteome</keyword>
<dbReference type="EMBL" id="JBHRUV010000055">
    <property type="protein sequence ID" value="MFC3266779.1"/>
    <property type="molecule type" value="Genomic_DNA"/>
</dbReference>
<proteinExistence type="predicted"/>
<accession>A0ABV7LGQ1</accession>
<organism evidence="2 3">
    <name type="scientific">Camelimonas abortus</name>
    <dbReference type="NCBI Taxonomy" id="1017184"/>
    <lineage>
        <taxon>Bacteria</taxon>
        <taxon>Pseudomonadati</taxon>
        <taxon>Pseudomonadota</taxon>
        <taxon>Alphaproteobacteria</taxon>
        <taxon>Hyphomicrobiales</taxon>
        <taxon>Chelatococcaceae</taxon>
        <taxon>Camelimonas</taxon>
    </lineage>
</organism>
<evidence type="ECO:0000313" key="3">
    <source>
        <dbReference type="Proteomes" id="UP001595536"/>
    </source>
</evidence>
<feature type="region of interest" description="Disordered" evidence="1">
    <location>
        <begin position="36"/>
        <end position="67"/>
    </location>
</feature>
<sequence>MTSNVMERGLYKTGDGWVQVVAGEELRRVRAQAYLASGAQPPLEHLPLRRQDGEDAEASRQNAARPN</sequence>